<dbReference type="Pfam" id="PF08276">
    <property type="entry name" value="PAN_2"/>
    <property type="match status" value="1"/>
</dbReference>
<keyword evidence="4" id="KW-1003">Cell membrane</keyword>
<comment type="similarity">
    <text evidence="2">In the N-terminal section; belongs to the leguminous lectin family.</text>
</comment>
<dbReference type="PANTHER" id="PTHR32444:SF234">
    <property type="entry name" value="RECEPTOR-LIKE SERINE_THREONINE-PROTEIN KINASE"/>
    <property type="match status" value="1"/>
</dbReference>
<dbReference type="PANTHER" id="PTHR32444">
    <property type="entry name" value="BULB-TYPE LECTIN DOMAIN-CONTAINING PROTEIN"/>
    <property type="match status" value="1"/>
</dbReference>
<evidence type="ECO:0000256" key="14">
    <source>
        <dbReference type="ARBA" id="ARBA00023157"/>
    </source>
</evidence>
<keyword evidence="8 20" id="KW-0732">Signal</keyword>
<keyword evidence="6 17" id="KW-0808">Transferase</keyword>
<dbReference type="Pfam" id="PF01453">
    <property type="entry name" value="B_lectin"/>
    <property type="match status" value="1"/>
</dbReference>
<evidence type="ECO:0000256" key="18">
    <source>
        <dbReference type="PROSITE-ProRule" id="PRU10141"/>
    </source>
</evidence>
<feature type="domain" description="Protein kinase" evidence="21">
    <location>
        <begin position="451"/>
        <end position="726"/>
    </location>
</feature>
<evidence type="ECO:0000256" key="2">
    <source>
        <dbReference type="ARBA" id="ARBA00008536"/>
    </source>
</evidence>
<dbReference type="Gene3D" id="2.90.10.10">
    <property type="entry name" value="Bulb-type lectin domain"/>
    <property type="match status" value="1"/>
</dbReference>
<keyword evidence="10 17" id="KW-0418">Kinase</keyword>
<dbReference type="SUPFAM" id="SSF51110">
    <property type="entry name" value="alpha-D-mannose-specific plant lectins"/>
    <property type="match status" value="1"/>
</dbReference>
<keyword evidence="12" id="KW-1133">Transmembrane helix</keyword>
<dbReference type="FunFam" id="3.30.200.20:FF:001238">
    <property type="entry name" value="Os08g0179000 protein"/>
    <property type="match status" value="1"/>
</dbReference>
<organism evidence="24 25">
    <name type="scientific">Vigna mungo</name>
    <name type="common">Black gram</name>
    <name type="synonym">Phaseolus mungo</name>
    <dbReference type="NCBI Taxonomy" id="3915"/>
    <lineage>
        <taxon>Eukaryota</taxon>
        <taxon>Viridiplantae</taxon>
        <taxon>Streptophyta</taxon>
        <taxon>Embryophyta</taxon>
        <taxon>Tracheophyta</taxon>
        <taxon>Spermatophyta</taxon>
        <taxon>Magnoliopsida</taxon>
        <taxon>eudicotyledons</taxon>
        <taxon>Gunneridae</taxon>
        <taxon>Pentapetalae</taxon>
        <taxon>rosids</taxon>
        <taxon>fabids</taxon>
        <taxon>Fabales</taxon>
        <taxon>Fabaceae</taxon>
        <taxon>Papilionoideae</taxon>
        <taxon>50 kb inversion clade</taxon>
        <taxon>NPAAA clade</taxon>
        <taxon>indigoferoid/millettioid clade</taxon>
        <taxon>Phaseoleae</taxon>
        <taxon>Vigna</taxon>
    </lineage>
</organism>
<dbReference type="CDD" id="cd00028">
    <property type="entry name" value="B_lectin"/>
    <property type="match status" value="1"/>
</dbReference>
<protein>
    <recommendedName>
        <fullName evidence="17">Receptor-like serine/threonine-protein kinase</fullName>
        <ecNumber evidence="17">2.7.11.1</ecNumber>
    </recommendedName>
</protein>
<dbReference type="EC" id="2.7.11.1" evidence="17"/>
<dbReference type="FunFam" id="2.90.10.10:FF:000001">
    <property type="entry name" value="G-type lectin S-receptor-like serine/threonine-protein kinase"/>
    <property type="match status" value="1"/>
</dbReference>
<evidence type="ECO:0000256" key="4">
    <source>
        <dbReference type="ARBA" id="ARBA00022475"/>
    </source>
</evidence>
<dbReference type="InterPro" id="IPR036426">
    <property type="entry name" value="Bulb-type_lectin_dom_sf"/>
</dbReference>
<keyword evidence="25" id="KW-1185">Reference proteome</keyword>
<dbReference type="InterPro" id="IPR017441">
    <property type="entry name" value="Protein_kinase_ATP_BS"/>
</dbReference>
<dbReference type="FunFam" id="1.10.510.10:FF:000240">
    <property type="entry name" value="Lectin-domain containing receptor kinase A4.3"/>
    <property type="match status" value="1"/>
</dbReference>
<evidence type="ECO:0000256" key="1">
    <source>
        <dbReference type="ARBA" id="ARBA00004251"/>
    </source>
</evidence>
<evidence type="ECO:0000256" key="9">
    <source>
        <dbReference type="ARBA" id="ARBA00022741"/>
    </source>
</evidence>
<dbReference type="SMART" id="SM00220">
    <property type="entry name" value="S_TKc"/>
    <property type="match status" value="1"/>
</dbReference>
<dbReference type="Proteomes" id="UP001374535">
    <property type="component" value="Chromosome 7"/>
</dbReference>
<feature type="chain" id="PRO_5042862612" description="Receptor-like serine/threonine-protein kinase" evidence="20">
    <location>
        <begin position="19"/>
        <end position="726"/>
    </location>
</feature>
<keyword evidence="7" id="KW-0812">Transmembrane</keyword>
<dbReference type="PROSITE" id="PS50948">
    <property type="entry name" value="PAN"/>
    <property type="match status" value="1"/>
</dbReference>
<evidence type="ECO:0000256" key="20">
    <source>
        <dbReference type="SAM" id="SignalP"/>
    </source>
</evidence>
<keyword evidence="9 17" id="KW-0547">Nucleotide-binding</keyword>
<dbReference type="EMBL" id="CP144694">
    <property type="protein sequence ID" value="WVZ03079.1"/>
    <property type="molecule type" value="Genomic_DNA"/>
</dbReference>
<evidence type="ECO:0000256" key="8">
    <source>
        <dbReference type="ARBA" id="ARBA00022729"/>
    </source>
</evidence>
<evidence type="ECO:0000256" key="12">
    <source>
        <dbReference type="ARBA" id="ARBA00022989"/>
    </source>
</evidence>
<dbReference type="PROSITE" id="PS00108">
    <property type="entry name" value="PROTEIN_KINASE_ST"/>
    <property type="match status" value="1"/>
</dbReference>
<evidence type="ECO:0000256" key="10">
    <source>
        <dbReference type="ARBA" id="ARBA00022777"/>
    </source>
</evidence>
<feature type="domain" description="Bulb-type lectin" evidence="22">
    <location>
        <begin position="25"/>
        <end position="146"/>
    </location>
</feature>
<dbReference type="InterPro" id="IPR003609">
    <property type="entry name" value="Pan_app"/>
</dbReference>
<evidence type="ECO:0000256" key="15">
    <source>
        <dbReference type="ARBA" id="ARBA00023170"/>
    </source>
</evidence>
<evidence type="ECO:0000256" key="13">
    <source>
        <dbReference type="ARBA" id="ARBA00023136"/>
    </source>
</evidence>
<comment type="catalytic activity">
    <reaction evidence="17">
        <text>L-seryl-[protein] + ATP = O-phospho-L-seryl-[protein] + ADP + H(+)</text>
        <dbReference type="Rhea" id="RHEA:17989"/>
        <dbReference type="Rhea" id="RHEA-COMP:9863"/>
        <dbReference type="Rhea" id="RHEA-COMP:11604"/>
        <dbReference type="ChEBI" id="CHEBI:15378"/>
        <dbReference type="ChEBI" id="CHEBI:29999"/>
        <dbReference type="ChEBI" id="CHEBI:30616"/>
        <dbReference type="ChEBI" id="CHEBI:83421"/>
        <dbReference type="ChEBI" id="CHEBI:456216"/>
        <dbReference type="EC" id="2.7.11.1"/>
    </reaction>
</comment>
<evidence type="ECO:0000256" key="17">
    <source>
        <dbReference type="PIRNR" id="PIRNR000641"/>
    </source>
</evidence>
<keyword evidence="11 17" id="KW-0067">ATP-binding</keyword>
<dbReference type="Pfam" id="PF00954">
    <property type="entry name" value="S_locus_glycop"/>
    <property type="match status" value="1"/>
</dbReference>
<dbReference type="InterPro" id="IPR008271">
    <property type="entry name" value="Ser/Thr_kinase_AS"/>
</dbReference>
<dbReference type="GO" id="GO:0005886">
    <property type="term" value="C:plasma membrane"/>
    <property type="evidence" value="ECO:0007669"/>
    <property type="project" value="UniProtKB-SubCell"/>
</dbReference>
<dbReference type="InterPro" id="IPR001245">
    <property type="entry name" value="Ser-Thr/Tyr_kinase_cat_dom"/>
</dbReference>
<reference evidence="24 25" key="1">
    <citation type="journal article" date="2023" name="Life. Sci Alliance">
        <title>Evolutionary insights into 3D genome organization and epigenetic landscape of Vigna mungo.</title>
        <authorList>
            <person name="Junaid A."/>
            <person name="Singh B."/>
            <person name="Bhatia S."/>
        </authorList>
    </citation>
    <scope>NUCLEOTIDE SEQUENCE [LARGE SCALE GENOMIC DNA]</scope>
    <source>
        <strain evidence="24">Urdbean</strain>
    </source>
</reference>
<evidence type="ECO:0000256" key="16">
    <source>
        <dbReference type="ARBA" id="ARBA00023180"/>
    </source>
</evidence>
<dbReference type="AlphaFoldDB" id="A0AAQ3RSN8"/>
<keyword evidence="15" id="KW-0675">Receptor</keyword>
<dbReference type="GO" id="GO:0048544">
    <property type="term" value="P:recognition of pollen"/>
    <property type="evidence" value="ECO:0007669"/>
    <property type="project" value="InterPro"/>
</dbReference>
<keyword evidence="16" id="KW-0325">Glycoprotein</keyword>
<evidence type="ECO:0000259" key="22">
    <source>
        <dbReference type="PROSITE" id="PS50927"/>
    </source>
</evidence>
<dbReference type="PROSITE" id="PS50011">
    <property type="entry name" value="PROTEIN_KINASE_DOM"/>
    <property type="match status" value="1"/>
</dbReference>
<dbReference type="PROSITE" id="PS50927">
    <property type="entry name" value="BULB_LECTIN"/>
    <property type="match status" value="1"/>
</dbReference>
<dbReference type="CDD" id="cd01098">
    <property type="entry name" value="PAN_AP_plant"/>
    <property type="match status" value="1"/>
</dbReference>
<evidence type="ECO:0000313" key="24">
    <source>
        <dbReference type="EMBL" id="WVZ03079.1"/>
    </source>
</evidence>
<dbReference type="GO" id="GO:0004674">
    <property type="term" value="F:protein serine/threonine kinase activity"/>
    <property type="evidence" value="ECO:0007669"/>
    <property type="project" value="UniProtKB-KW"/>
</dbReference>
<evidence type="ECO:0000313" key="25">
    <source>
        <dbReference type="Proteomes" id="UP001374535"/>
    </source>
</evidence>
<dbReference type="InterPro" id="IPR011009">
    <property type="entry name" value="Kinase-like_dom_sf"/>
</dbReference>
<dbReference type="SMART" id="SM00473">
    <property type="entry name" value="PAN_AP"/>
    <property type="match status" value="1"/>
</dbReference>
<evidence type="ECO:0000259" key="21">
    <source>
        <dbReference type="PROSITE" id="PS50011"/>
    </source>
</evidence>
<keyword evidence="14" id="KW-1015">Disulfide bond</keyword>
<evidence type="ECO:0000256" key="7">
    <source>
        <dbReference type="ARBA" id="ARBA00022692"/>
    </source>
</evidence>
<accession>A0AAQ3RSN8</accession>
<dbReference type="Gene3D" id="3.30.200.20">
    <property type="entry name" value="Phosphorylase Kinase, domain 1"/>
    <property type="match status" value="1"/>
</dbReference>
<dbReference type="GO" id="GO:0005524">
    <property type="term" value="F:ATP binding"/>
    <property type="evidence" value="ECO:0007669"/>
    <property type="project" value="UniProtKB-UniRule"/>
</dbReference>
<dbReference type="Gene3D" id="1.10.510.10">
    <property type="entry name" value="Transferase(Phosphotransferase) domain 1"/>
    <property type="match status" value="1"/>
</dbReference>
<feature type="compositionally biased region" description="Polar residues" evidence="19">
    <location>
        <begin position="706"/>
        <end position="719"/>
    </location>
</feature>
<evidence type="ECO:0000256" key="5">
    <source>
        <dbReference type="ARBA" id="ARBA00022527"/>
    </source>
</evidence>
<dbReference type="InterPro" id="IPR024171">
    <property type="entry name" value="SRK-like_kinase"/>
</dbReference>
<feature type="domain" description="Apple" evidence="23">
    <location>
        <begin position="340"/>
        <end position="421"/>
    </location>
</feature>
<comment type="subcellular location">
    <subcellularLocation>
        <location evidence="1">Cell membrane</location>
        <topology evidence="1">Single-pass type I membrane protein</topology>
    </subcellularLocation>
</comment>
<feature type="binding site" evidence="18">
    <location>
        <position position="478"/>
    </location>
    <ligand>
        <name>ATP</name>
        <dbReference type="ChEBI" id="CHEBI:30616"/>
    </ligand>
</feature>
<dbReference type="SMART" id="SM00108">
    <property type="entry name" value="B_lectin"/>
    <property type="match status" value="1"/>
</dbReference>
<comment type="similarity">
    <text evidence="3">In the C-terminal section; belongs to the protein kinase superfamily. Ser/Thr protein kinase family.</text>
</comment>
<keyword evidence="5 17" id="KW-0723">Serine/threonine-protein kinase</keyword>
<evidence type="ECO:0000256" key="6">
    <source>
        <dbReference type="ARBA" id="ARBA00022679"/>
    </source>
</evidence>
<comment type="similarity">
    <text evidence="17">Belongs to the protein kinase superfamily. Ser/Thr protein kinase family.</text>
</comment>
<name>A0AAQ3RSN8_VIGMU</name>
<gene>
    <name evidence="24" type="ORF">V8G54_023885</name>
</gene>
<evidence type="ECO:0000256" key="3">
    <source>
        <dbReference type="ARBA" id="ARBA00010217"/>
    </source>
</evidence>
<dbReference type="Pfam" id="PF07714">
    <property type="entry name" value="PK_Tyr_Ser-Thr"/>
    <property type="match status" value="1"/>
</dbReference>
<evidence type="ECO:0000259" key="23">
    <source>
        <dbReference type="PROSITE" id="PS50948"/>
    </source>
</evidence>
<dbReference type="InterPro" id="IPR000719">
    <property type="entry name" value="Prot_kinase_dom"/>
</dbReference>
<sequence>MGVIHAFVIIFACILVLSLEISGANDSINVVQFLRDGNTLVSKGGKFELGFFSPGSSQKRYLGIWYKNIPVPTYVWVANGANPINDSSGILTVNTTGNLVLTQNGSLVWHSNNSHKQAQNPVVEMLDSGNLVIRNEGETNPEEYLWQSFDYPSDTLLPGMKLGWDLRTGLERKYTAWRSQDDPSPGDVSRVLKLYSYPEVYMMKGTQKLLRYGPWNGEYFSGMPDLLNNTIFGLSFVSNEDEIYYTYTLVNDSIPTRTVTNQSGTIVRYVWKEDEKTWKIYRKYPKESCDNYDSCGPNGLCVRTQSQPCNCLKGFSPKSPENWNSSDWSEGCERNKALNCNSDVFVLFKGLKVPATTDTWLNKSIGLKECKVKCLKDCSCMAYTNSDIRNGGSGCVLWFGDLIDMKQIETGGQDLYIRMNASEADISKRYVDDLDVQLFDLVTIGKATNNFSTENIIGEGGFGHVYKGIIDGKEIAVKTLSRSSWQGVTEFINEVNLTAKLQHRNLIKLLGCCIRGEQRMLIYQYMENGSLDSLIFDDEKGKFLEWPQRFQIICGIARGLMYLHQDSPLRIIHRDLKASNILLDKTFNPKISDFGVSRSFGVDQFEGSTSRVVGTCGYMAPEYAVDGLFSEKSDVFSFGILVLEIVCGKRNRGLYQTDKSLNLVAHYPDDRPIMKSVILMLESHIALAEPKEPGFLSRNVLPKDLGSNTQDTSSTNEVTITLLEPR</sequence>
<evidence type="ECO:0000256" key="11">
    <source>
        <dbReference type="ARBA" id="ARBA00022840"/>
    </source>
</evidence>
<dbReference type="InterPro" id="IPR000858">
    <property type="entry name" value="S_locus_glycoprot_dom"/>
</dbReference>
<dbReference type="PROSITE" id="PS00107">
    <property type="entry name" value="PROTEIN_KINASE_ATP"/>
    <property type="match status" value="1"/>
</dbReference>
<dbReference type="PIRSF" id="PIRSF000641">
    <property type="entry name" value="SRK"/>
    <property type="match status" value="1"/>
</dbReference>
<feature type="signal peptide" evidence="20">
    <location>
        <begin position="1"/>
        <end position="18"/>
    </location>
</feature>
<dbReference type="GO" id="GO:0002229">
    <property type="term" value="P:defense response to oomycetes"/>
    <property type="evidence" value="ECO:0007669"/>
    <property type="project" value="UniProtKB-ARBA"/>
</dbReference>
<dbReference type="InterPro" id="IPR001480">
    <property type="entry name" value="Bulb-type_lectin_dom"/>
</dbReference>
<comment type="catalytic activity">
    <reaction evidence="17">
        <text>L-threonyl-[protein] + ATP = O-phospho-L-threonyl-[protein] + ADP + H(+)</text>
        <dbReference type="Rhea" id="RHEA:46608"/>
        <dbReference type="Rhea" id="RHEA-COMP:11060"/>
        <dbReference type="Rhea" id="RHEA-COMP:11605"/>
        <dbReference type="ChEBI" id="CHEBI:15378"/>
        <dbReference type="ChEBI" id="CHEBI:30013"/>
        <dbReference type="ChEBI" id="CHEBI:30616"/>
        <dbReference type="ChEBI" id="CHEBI:61977"/>
        <dbReference type="ChEBI" id="CHEBI:456216"/>
        <dbReference type="EC" id="2.7.11.1"/>
    </reaction>
</comment>
<evidence type="ECO:0000256" key="19">
    <source>
        <dbReference type="SAM" id="MobiDB-lite"/>
    </source>
</evidence>
<feature type="region of interest" description="Disordered" evidence="19">
    <location>
        <begin position="706"/>
        <end position="726"/>
    </location>
</feature>
<keyword evidence="13" id="KW-0472">Membrane</keyword>
<proteinExistence type="inferred from homology"/>
<dbReference type="SUPFAM" id="SSF56112">
    <property type="entry name" value="Protein kinase-like (PK-like)"/>
    <property type="match status" value="1"/>
</dbReference>